<dbReference type="SUPFAM" id="SSF56112">
    <property type="entry name" value="Protein kinase-like (PK-like)"/>
    <property type="match status" value="1"/>
</dbReference>
<dbReference type="CDD" id="cd22699">
    <property type="entry name" value="FHA_PLM2-like"/>
    <property type="match status" value="1"/>
</dbReference>
<feature type="compositionally biased region" description="Acidic residues" evidence="1">
    <location>
        <begin position="329"/>
        <end position="341"/>
    </location>
</feature>
<feature type="compositionally biased region" description="Polar residues" evidence="1">
    <location>
        <begin position="25"/>
        <end position="36"/>
    </location>
</feature>
<feature type="region of interest" description="Disordered" evidence="1">
    <location>
        <begin position="82"/>
        <end position="102"/>
    </location>
</feature>
<feature type="compositionally biased region" description="Polar residues" evidence="1">
    <location>
        <begin position="425"/>
        <end position="436"/>
    </location>
</feature>
<dbReference type="PROSITE" id="PS50006">
    <property type="entry name" value="FHA_DOMAIN"/>
    <property type="match status" value="1"/>
</dbReference>
<evidence type="ECO:0000313" key="4">
    <source>
        <dbReference type="Proteomes" id="UP000594364"/>
    </source>
</evidence>
<feature type="domain" description="FHA" evidence="2">
    <location>
        <begin position="121"/>
        <end position="174"/>
    </location>
</feature>
<dbReference type="InterPro" id="IPR000253">
    <property type="entry name" value="FHA_dom"/>
</dbReference>
<evidence type="ECO:0000256" key="1">
    <source>
        <dbReference type="SAM" id="MobiDB-lite"/>
    </source>
</evidence>
<dbReference type="OrthoDB" id="5348546at2759"/>
<dbReference type="EMBL" id="CP031386">
    <property type="protein sequence ID" value="QPG97724.1"/>
    <property type="molecule type" value="Genomic_DNA"/>
</dbReference>
<feature type="compositionally biased region" description="Low complexity" evidence="1">
    <location>
        <begin position="234"/>
        <end position="250"/>
    </location>
</feature>
<dbReference type="Proteomes" id="UP000594364">
    <property type="component" value="Chromosome 2"/>
</dbReference>
<feature type="region of interest" description="Disordered" evidence="1">
    <location>
        <begin position="1"/>
        <end position="65"/>
    </location>
</feature>
<feature type="region of interest" description="Disordered" evidence="1">
    <location>
        <begin position="226"/>
        <end position="269"/>
    </location>
</feature>
<dbReference type="AlphaFoldDB" id="A0A7S9KQA0"/>
<sequence>MNSSPPHAAAGATAHEQPPLPCSTLACSTSTPNSAAGTKRPAPSLLPAFEPLSSSPGLPRPLKRQNTGHAFLKYPTPVPTSATGILSSSPPPRPGLARTTSERAPLSAVPAVELPENGELVAMGRSSNSSQFQLSANRLVSRVHVKARYMPAPSPLETNKIEIVCNGWNGLKLHCQGRTWELFKGDSFTSETEGTDLLVDVLDARVMIQWPKRGAVTAESLANLSDCSWDDSPPRSQLRRNSLLQSSPLRRNTRITSPESPTPVGNLASSQRLQAILPAMVGGRDDGIQIFEDEPELPEPKGDAAAVGVDVGVSMVTNATASFSSELSYVEDENDADEENDPVVHSFGPFGANITGRLASVSTRSPKVPKPLDSHRRPHHASSNETLSAADDTPSIPSSPIKKRAAEPKPSALPAAITESREDTSSSPLAASTNPPISREHTPTPSIEVDPAVTNHVVNQLAFSRLASTPLSTIMQNLPNEHKTGLTKDVLRATIEAAPCIGIIPRQGKDAAGKALESEYYYQPDQDDDLQRRSVVDAMRKPSLRNCRKQHKVEEWLLPIRMLLGKKVMYDDQRKIVRVSSGQLIKGPCSKQELEAMRYAAANTSVPLPRIHRTYQSRDGLYIAMDYIKGDSLEKLWPGLTDEEKRKAVAQLWK</sequence>
<proteinExistence type="predicted"/>
<feature type="region of interest" description="Disordered" evidence="1">
    <location>
        <begin position="329"/>
        <end position="348"/>
    </location>
</feature>
<protein>
    <recommendedName>
        <fullName evidence="2">FHA domain-containing protein</fullName>
    </recommendedName>
</protein>
<evidence type="ECO:0000259" key="2">
    <source>
        <dbReference type="PROSITE" id="PS50006"/>
    </source>
</evidence>
<reference evidence="3 4" key="1">
    <citation type="journal article" date="2018" name="PLoS Genet.">
        <title>Repeat elements organise 3D genome structure and mediate transcription in the filamentous fungus Epichloe festucae.</title>
        <authorList>
            <person name="Winter D.J."/>
            <person name="Ganley A.R.D."/>
            <person name="Young C.A."/>
            <person name="Liachko I."/>
            <person name="Schardl C.L."/>
            <person name="Dupont P.Y."/>
            <person name="Berry D."/>
            <person name="Ram A."/>
            <person name="Scott B."/>
            <person name="Cox M.P."/>
        </authorList>
    </citation>
    <scope>NUCLEOTIDE SEQUENCE [LARGE SCALE GENOMIC DNA]</scope>
    <source>
        <strain evidence="3 4">Fl1</strain>
    </source>
</reference>
<accession>A0A7S9KQA0</accession>
<dbReference type="InterPro" id="IPR011009">
    <property type="entry name" value="Kinase-like_dom_sf"/>
</dbReference>
<organism evidence="3 4">
    <name type="scientific">Epichloe festucae (strain Fl1)</name>
    <dbReference type="NCBI Taxonomy" id="877507"/>
    <lineage>
        <taxon>Eukaryota</taxon>
        <taxon>Fungi</taxon>
        <taxon>Dikarya</taxon>
        <taxon>Ascomycota</taxon>
        <taxon>Pezizomycotina</taxon>
        <taxon>Sordariomycetes</taxon>
        <taxon>Hypocreomycetidae</taxon>
        <taxon>Hypocreales</taxon>
        <taxon>Clavicipitaceae</taxon>
        <taxon>Epichloe</taxon>
    </lineage>
</organism>
<name>A0A7S9KQA0_EPIFF</name>
<evidence type="ECO:0000313" key="3">
    <source>
        <dbReference type="EMBL" id="QPG97724.1"/>
    </source>
</evidence>
<gene>
    <name evidence="3" type="ORF">C2857_006771</name>
</gene>
<feature type="region of interest" description="Disordered" evidence="1">
    <location>
        <begin position="357"/>
        <end position="448"/>
    </location>
</feature>
<keyword evidence="4" id="KW-1185">Reference proteome</keyword>